<comment type="caution">
    <text evidence="2">The sequence shown here is derived from an EMBL/GenBank/DDBJ whole genome shotgun (WGS) entry which is preliminary data.</text>
</comment>
<sequence length="129" mass="14351">MYQHPWEEQALRLKAEAVQMAKLQSLQYLLQLTSASMSSGSINLHNTFSSDVDTINLLNSVSPIMDSSRLDIAAAASFQGLQDSTIPFPRLPDLQQVPFEHRPSTKNDVEKFDNPSVTPSPSVIPKQRL</sequence>
<keyword evidence="3" id="KW-1185">Reference proteome</keyword>
<evidence type="ECO:0000256" key="1">
    <source>
        <dbReference type="SAM" id="MobiDB-lite"/>
    </source>
</evidence>
<name>A0ABR2RGA9_9ROSI</name>
<evidence type="ECO:0000313" key="2">
    <source>
        <dbReference type="EMBL" id="KAK9011985.1"/>
    </source>
</evidence>
<feature type="region of interest" description="Disordered" evidence="1">
    <location>
        <begin position="100"/>
        <end position="129"/>
    </location>
</feature>
<feature type="compositionally biased region" description="Basic and acidic residues" evidence="1">
    <location>
        <begin position="100"/>
        <end position="113"/>
    </location>
</feature>
<dbReference type="EMBL" id="JBBPBN010000022">
    <property type="protein sequence ID" value="KAK9011985.1"/>
    <property type="molecule type" value="Genomic_DNA"/>
</dbReference>
<proteinExistence type="predicted"/>
<dbReference type="Proteomes" id="UP001396334">
    <property type="component" value="Unassembled WGS sequence"/>
</dbReference>
<gene>
    <name evidence="2" type="ORF">V6N11_040056</name>
</gene>
<accession>A0ABR2RGA9</accession>
<organism evidence="2 3">
    <name type="scientific">Hibiscus sabdariffa</name>
    <name type="common">roselle</name>
    <dbReference type="NCBI Taxonomy" id="183260"/>
    <lineage>
        <taxon>Eukaryota</taxon>
        <taxon>Viridiplantae</taxon>
        <taxon>Streptophyta</taxon>
        <taxon>Embryophyta</taxon>
        <taxon>Tracheophyta</taxon>
        <taxon>Spermatophyta</taxon>
        <taxon>Magnoliopsida</taxon>
        <taxon>eudicotyledons</taxon>
        <taxon>Gunneridae</taxon>
        <taxon>Pentapetalae</taxon>
        <taxon>rosids</taxon>
        <taxon>malvids</taxon>
        <taxon>Malvales</taxon>
        <taxon>Malvaceae</taxon>
        <taxon>Malvoideae</taxon>
        <taxon>Hibiscus</taxon>
    </lineage>
</organism>
<evidence type="ECO:0000313" key="3">
    <source>
        <dbReference type="Proteomes" id="UP001396334"/>
    </source>
</evidence>
<protein>
    <submittedName>
        <fullName evidence="2">Uncharacterized protein</fullName>
    </submittedName>
</protein>
<reference evidence="2 3" key="1">
    <citation type="journal article" date="2024" name="G3 (Bethesda)">
        <title>Genome assembly of Hibiscus sabdariffa L. provides insights into metabolisms of medicinal natural products.</title>
        <authorList>
            <person name="Kim T."/>
        </authorList>
    </citation>
    <scope>NUCLEOTIDE SEQUENCE [LARGE SCALE GENOMIC DNA]</scope>
    <source>
        <strain evidence="2">TK-2024</strain>
        <tissue evidence="2">Old leaves</tissue>
    </source>
</reference>